<dbReference type="EMBL" id="BIFQ01000002">
    <property type="protein sequence ID" value="GCE10091.1"/>
    <property type="molecule type" value="Genomic_DNA"/>
</dbReference>
<organism evidence="1 2">
    <name type="scientific">Dictyobacter aurantiacus</name>
    <dbReference type="NCBI Taxonomy" id="1936993"/>
    <lineage>
        <taxon>Bacteria</taxon>
        <taxon>Bacillati</taxon>
        <taxon>Chloroflexota</taxon>
        <taxon>Ktedonobacteria</taxon>
        <taxon>Ktedonobacterales</taxon>
        <taxon>Dictyobacteraceae</taxon>
        <taxon>Dictyobacter</taxon>
    </lineage>
</organism>
<accession>A0A401ZT99</accession>
<comment type="caution">
    <text evidence="1">The sequence shown here is derived from an EMBL/GenBank/DDBJ whole genome shotgun (WGS) entry which is preliminary data.</text>
</comment>
<gene>
    <name evidence="1" type="ORF">KDAU_74200</name>
</gene>
<sequence>MQKDEIVSGTILSFGNTAINALEGMESFAIRHTLRKQRGPPSSASTPIGSVRMLEEAIIIY</sequence>
<dbReference type="Proteomes" id="UP000287224">
    <property type="component" value="Unassembled WGS sequence"/>
</dbReference>
<evidence type="ECO:0000313" key="2">
    <source>
        <dbReference type="Proteomes" id="UP000287224"/>
    </source>
</evidence>
<evidence type="ECO:0000313" key="1">
    <source>
        <dbReference type="EMBL" id="GCE10091.1"/>
    </source>
</evidence>
<proteinExistence type="predicted"/>
<reference evidence="2" key="1">
    <citation type="submission" date="2018-12" db="EMBL/GenBank/DDBJ databases">
        <title>Tengunoibacter tsumagoiensis gen. nov., sp. nov., Dictyobacter kobayashii sp. nov., D. alpinus sp. nov., and D. joshuensis sp. nov. and description of Dictyobacteraceae fam. nov. within the order Ktedonobacterales isolated from Tengu-no-mugimeshi.</title>
        <authorList>
            <person name="Wang C.M."/>
            <person name="Zheng Y."/>
            <person name="Sakai Y."/>
            <person name="Toyoda A."/>
            <person name="Minakuchi Y."/>
            <person name="Abe K."/>
            <person name="Yokota A."/>
            <person name="Yabe S."/>
        </authorList>
    </citation>
    <scope>NUCLEOTIDE SEQUENCE [LARGE SCALE GENOMIC DNA]</scope>
    <source>
        <strain evidence="2">S-27</strain>
    </source>
</reference>
<protein>
    <submittedName>
        <fullName evidence="1">Uncharacterized protein</fullName>
    </submittedName>
</protein>
<dbReference type="AlphaFoldDB" id="A0A401ZT99"/>
<keyword evidence="2" id="KW-1185">Reference proteome</keyword>
<name>A0A401ZT99_9CHLR</name>